<dbReference type="SUPFAM" id="SSF48024">
    <property type="entry name" value="N-terminal domain of DnaB helicase"/>
    <property type="match status" value="1"/>
</dbReference>
<proteinExistence type="inferred from homology"/>
<evidence type="ECO:0000256" key="12">
    <source>
        <dbReference type="RuleBase" id="RU362085"/>
    </source>
</evidence>
<evidence type="ECO:0000256" key="5">
    <source>
        <dbReference type="ARBA" id="ARBA00022801"/>
    </source>
</evidence>
<keyword evidence="3 12" id="KW-0235">DNA replication</keyword>
<dbReference type="EMBL" id="JAGHKO010000002">
    <property type="protein sequence ID" value="MBO9201417.1"/>
    <property type="molecule type" value="Genomic_DNA"/>
</dbReference>
<dbReference type="InterPro" id="IPR007694">
    <property type="entry name" value="DNA_helicase_DnaB-like_C"/>
</dbReference>
<evidence type="ECO:0000256" key="8">
    <source>
        <dbReference type="ARBA" id="ARBA00023125"/>
    </source>
</evidence>
<dbReference type="SUPFAM" id="SSF52540">
    <property type="entry name" value="P-loop containing nucleoside triphosphate hydrolases"/>
    <property type="match status" value="1"/>
</dbReference>
<dbReference type="Pfam" id="PF03796">
    <property type="entry name" value="DnaB_C"/>
    <property type="match status" value="1"/>
</dbReference>
<evidence type="ECO:0000256" key="6">
    <source>
        <dbReference type="ARBA" id="ARBA00022806"/>
    </source>
</evidence>
<keyword evidence="5 12" id="KW-0378">Hydrolase</keyword>
<evidence type="ECO:0000256" key="1">
    <source>
        <dbReference type="ARBA" id="ARBA00008428"/>
    </source>
</evidence>
<dbReference type="InterPro" id="IPR007692">
    <property type="entry name" value="DNA_helicase_DnaB"/>
</dbReference>
<evidence type="ECO:0000256" key="4">
    <source>
        <dbReference type="ARBA" id="ARBA00022741"/>
    </source>
</evidence>
<organism evidence="15 16">
    <name type="scientific">Niastella soli</name>
    <dbReference type="NCBI Taxonomy" id="2821487"/>
    <lineage>
        <taxon>Bacteria</taxon>
        <taxon>Pseudomonadati</taxon>
        <taxon>Bacteroidota</taxon>
        <taxon>Chitinophagia</taxon>
        <taxon>Chitinophagales</taxon>
        <taxon>Chitinophagaceae</taxon>
        <taxon>Niastella</taxon>
    </lineage>
</organism>
<dbReference type="InterPro" id="IPR007693">
    <property type="entry name" value="DNA_helicase_DnaB-like_N"/>
</dbReference>
<dbReference type="PROSITE" id="PS51199">
    <property type="entry name" value="SF4_HELICASE"/>
    <property type="match status" value="1"/>
</dbReference>
<dbReference type="RefSeq" id="WP_209139466.1">
    <property type="nucleotide sequence ID" value="NZ_JAGHKO010000002.1"/>
</dbReference>
<dbReference type="InterPro" id="IPR016136">
    <property type="entry name" value="DNA_helicase_N/primase_C"/>
</dbReference>
<evidence type="ECO:0000313" key="16">
    <source>
        <dbReference type="Proteomes" id="UP000677244"/>
    </source>
</evidence>
<dbReference type="InterPro" id="IPR003593">
    <property type="entry name" value="AAA+_ATPase"/>
</dbReference>
<dbReference type="Gene3D" id="3.40.50.300">
    <property type="entry name" value="P-loop containing nucleotide triphosphate hydrolases"/>
    <property type="match status" value="1"/>
</dbReference>
<reference evidence="15 16" key="1">
    <citation type="submission" date="2021-03" db="EMBL/GenBank/DDBJ databases">
        <title>Assistant Professor.</title>
        <authorList>
            <person name="Huq M.A."/>
        </authorList>
    </citation>
    <scope>NUCLEOTIDE SEQUENCE [LARGE SCALE GENOMIC DNA]</scope>
    <source>
        <strain evidence="15 16">MAH-29</strain>
    </source>
</reference>
<evidence type="ECO:0000256" key="3">
    <source>
        <dbReference type="ARBA" id="ARBA00022705"/>
    </source>
</evidence>
<evidence type="ECO:0000313" key="15">
    <source>
        <dbReference type="EMBL" id="MBO9201417.1"/>
    </source>
</evidence>
<dbReference type="GO" id="GO:0003678">
    <property type="term" value="F:DNA helicase activity"/>
    <property type="evidence" value="ECO:0007669"/>
    <property type="project" value="UniProtKB-EC"/>
</dbReference>
<dbReference type="PANTHER" id="PTHR30153:SF2">
    <property type="entry name" value="REPLICATIVE DNA HELICASE"/>
    <property type="match status" value="1"/>
</dbReference>
<evidence type="ECO:0000259" key="14">
    <source>
        <dbReference type="PROSITE" id="PS51199"/>
    </source>
</evidence>
<dbReference type="Gene3D" id="1.10.860.10">
    <property type="entry name" value="DNAb Helicase, Chain A"/>
    <property type="match status" value="1"/>
</dbReference>
<evidence type="ECO:0000256" key="2">
    <source>
        <dbReference type="ARBA" id="ARBA00022515"/>
    </source>
</evidence>
<feature type="region of interest" description="Disordered" evidence="13">
    <location>
        <begin position="461"/>
        <end position="506"/>
    </location>
</feature>
<evidence type="ECO:0000256" key="10">
    <source>
        <dbReference type="ARBA" id="ARBA00048954"/>
    </source>
</evidence>
<keyword evidence="16" id="KW-1185">Reference proteome</keyword>
<dbReference type="PANTHER" id="PTHR30153">
    <property type="entry name" value="REPLICATIVE DNA HELICASE DNAB"/>
    <property type="match status" value="1"/>
</dbReference>
<keyword evidence="2 12" id="KW-0639">Primosome</keyword>
<sequence length="506" mass="57262">MEKTKNDRDKKNRRTAYVDTVNLVYGKLPPNAKDLEELVLGAIMIVPGSIDRVLEYVSEDSFYSQAHQEIFRCMRTLHQKCQPTDLGMVVEELRNQQKLEEVGGPYYVTTLTNKVTSSASIEFYAKIIAQKYLAREMIRVGTEIVQNAYENFNDAFQLLDLAEQQLMSIGSKHVHGDVKGMDTVMVNTINRIEEWRKQNSPVTGVPSGYEQLDRATRGWQPSDLIILAARPSVGKTSFALRLARNAALNGIKPVPVAIWSLEMEDVQLGLRMLAAESGMMLHRLQTGSLEDEDMARLYRTGIQTLAGTKIFVDDQPGLNLLKLRAKARRLKKRYDIGLILVDYLQLMTDDDNRGNREQEISRISRGLKLLAKELGIPVIALSQLSRDVEKRTGVKKQPQLSDLRESGSIEQDADVVIFLWGPDDDEIEKDASLRDRRYARIAKARNGMLLTINFELNKDTQEWEETDRDSFSKPVPSASARPLKGGSKESPRLPYSDNAKDEDLLF</sequence>
<keyword evidence="4 12" id="KW-0547">Nucleotide-binding</keyword>
<dbReference type="Pfam" id="PF00772">
    <property type="entry name" value="DnaB"/>
    <property type="match status" value="1"/>
</dbReference>
<feature type="domain" description="SF4 helicase" evidence="14">
    <location>
        <begin position="198"/>
        <end position="470"/>
    </location>
</feature>
<dbReference type="NCBIfam" id="TIGR00665">
    <property type="entry name" value="DnaB"/>
    <property type="match status" value="1"/>
</dbReference>
<evidence type="ECO:0000256" key="11">
    <source>
        <dbReference type="NCBIfam" id="TIGR00665"/>
    </source>
</evidence>
<dbReference type="GO" id="GO:0016787">
    <property type="term" value="F:hydrolase activity"/>
    <property type="evidence" value="ECO:0007669"/>
    <property type="project" value="UniProtKB-KW"/>
</dbReference>
<dbReference type="CDD" id="cd00984">
    <property type="entry name" value="DnaB_C"/>
    <property type="match status" value="1"/>
</dbReference>
<keyword evidence="9" id="KW-0413">Isomerase</keyword>
<dbReference type="SMART" id="SM00382">
    <property type="entry name" value="AAA"/>
    <property type="match status" value="1"/>
</dbReference>
<comment type="similarity">
    <text evidence="1 12">Belongs to the helicase family. DnaB subfamily.</text>
</comment>
<keyword evidence="6 12" id="KW-0347">Helicase</keyword>
<dbReference type="InterPro" id="IPR027417">
    <property type="entry name" value="P-loop_NTPase"/>
</dbReference>
<dbReference type="InterPro" id="IPR036185">
    <property type="entry name" value="DNA_heli_DnaB-like_N_sf"/>
</dbReference>
<gene>
    <name evidence="15" type="primary">dnaB</name>
    <name evidence="15" type="ORF">J7I42_14140</name>
</gene>
<evidence type="ECO:0000256" key="7">
    <source>
        <dbReference type="ARBA" id="ARBA00022840"/>
    </source>
</evidence>
<protein>
    <recommendedName>
        <fullName evidence="11 12">Replicative DNA helicase</fullName>
        <ecNumber evidence="11 12">5.6.2.3</ecNumber>
    </recommendedName>
</protein>
<comment type="caution">
    <text evidence="15">The sequence shown here is derived from an EMBL/GenBank/DDBJ whole genome shotgun (WGS) entry which is preliminary data.</text>
</comment>
<accession>A0ABS3YV57</accession>
<comment type="function">
    <text evidence="12">The main replicative DNA helicase, it participates in initiation and elongation during chromosome replication. Travels ahead of the DNA replisome, separating dsDNA into templates for DNA synthesis. A processive ATP-dependent 5'-3' DNA helicase it has DNA-dependent ATPase activity.</text>
</comment>
<dbReference type="Proteomes" id="UP000677244">
    <property type="component" value="Unassembled WGS sequence"/>
</dbReference>
<keyword evidence="8 12" id="KW-0238">DNA-binding</keyword>
<keyword evidence="7 12" id="KW-0067">ATP-binding</keyword>
<dbReference type="EC" id="5.6.2.3" evidence="11 12"/>
<comment type="catalytic activity">
    <reaction evidence="10 12">
        <text>ATP + H2O = ADP + phosphate + H(+)</text>
        <dbReference type="Rhea" id="RHEA:13065"/>
        <dbReference type="ChEBI" id="CHEBI:15377"/>
        <dbReference type="ChEBI" id="CHEBI:15378"/>
        <dbReference type="ChEBI" id="CHEBI:30616"/>
        <dbReference type="ChEBI" id="CHEBI:43474"/>
        <dbReference type="ChEBI" id="CHEBI:456216"/>
        <dbReference type="EC" id="5.6.2.3"/>
    </reaction>
</comment>
<name>A0ABS3YV57_9BACT</name>
<evidence type="ECO:0000256" key="9">
    <source>
        <dbReference type="ARBA" id="ARBA00023235"/>
    </source>
</evidence>
<evidence type="ECO:0000256" key="13">
    <source>
        <dbReference type="SAM" id="MobiDB-lite"/>
    </source>
</evidence>